<dbReference type="Pfam" id="PF02826">
    <property type="entry name" value="2-Hacid_dh_C"/>
    <property type="match status" value="1"/>
</dbReference>
<evidence type="ECO:0000259" key="5">
    <source>
        <dbReference type="Pfam" id="PF02826"/>
    </source>
</evidence>
<dbReference type="Pfam" id="PF00389">
    <property type="entry name" value="2-Hacid_dh"/>
    <property type="match status" value="1"/>
</dbReference>
<dbReference type="RefSeq" id="WP_256028139.1">
    <property type="nucleotide sequence ID" value="NZ_JAHLKM010000001.1"/>
</dbReference>
<keyword evidence="1 3" id="KW-0560">Oxidoreductase</keyword>
<sequence>MTNHGPDILVLREKLHGMGSQECTEALEEQLPEHDVRTARTTAEERELIAEAPVAVGLHIDEELIRRAEKLEYFAAASAGIGHLPMETLDSEGVVVTNASGVHVPNIPEHVIGWMLAIARRLDEGIRRQRESRWQHYQAFGELEGSTVTVVGLGPIGDGIVERLEPFGVETIGVRYSPEKGGPTDEVIGFEDATFQDALARTDYLVLACPLTETTRGLVDEEAFGTLPSDAVVINIGRGPIIHTDALLGALRGNKIHKAALDVTDPEPLPADHPLWNLEDVLITPHMSGHTDAYWERVADIVAENVRAAEGADGYRDLDLRNRVDADD</sequence>
<organism evidence="6 7">
    <name type="scientific">Natronomonas aquatica</name>
    <dbReference type="NCBI Taxonomy" id="2841590"/>
    <lineage>
        <taxon>Archaea</taxon>
        <taxon>Methanobacteriati</taxon>
        <taxon>Methanobacteriota</taxon>
        <taxon>Stenosarchaea group</taxon>
        <taxon>Halobacteria</taxon>
        <taxon>Halobacteriales</taxon>
        <taxon>Natronomonadaceae</taxon>
        <taxon>Natronomonas</taxon>
    </lineage>
</organism>
<dbReference type="SUPFAM" id="SSF51735">
    <property type="entry name" value="NAD(P)-binding Rossmann-fold domains"/>
    <property type="match status" value="1"/>
</dbReference>
<accession>A0A9R1CR79</accession>
<keyword evidence="2" id="KW-0520">NAD</keyword>
<gene>
    <name evidence="6" type="ORF">KM295_01705</name>
</gene>
<evidence type="ECO:0000259" key="4">
    <source>
        <dbReference type="Pfam" id="PF00389"/>
    </source>
</evidence>
<keyword evidence="7" id="KW-1185">Reference proteome</keyword>
<dbReference type="PANTHER" id="PTHR43333:SF1">
    <property type="entry name" value="D-ISOMER SPECIFIC 2-HYDROXYACID DEHYDROGENASE NAD-BINDING DOMAIN-CONTAINING PROTEIN"/>
    <property type="match status" value="1"/>
</dbReference>
<evidence type="ECO:0000256" key="2">
    <source>
        <dbReference type="ARBA" id="ARBA00023027"/>
    </source>
</evidence>
<proteinExistence type="inferred from homology"/>
<dbReference type="InterPro" id="IPR006140">
    <property type="entry name" value="D-isomer_DH_NAD-bd"/>
</dbReference>
<evidence type="ECO:0000313" key="7">
    <source>
        <dbReference type="Proteomes" id="UP001139494"/>
    </source>
</evidence>
<dbReference type="GO" id="GO:0016616">
    <property type="term" value="F:oxidoreductase activity, acting on the CH-OH group of donors, NAD or NADP as acceptor"/>
    <property type="evidence" value="ECO:0007669"/>
    <property type="project" value="InterPro"/>
</dbReference>
<dbReference type="InterPro" id="IPR006139">
    <property type="entry name" value="D-isomer_2_OHA_DH_cat_dom"/>
</dbReference>
<evidence type="ECO:0000313" key="6">
    <source>
        <dbReference type="EMBL" id="MCQ4332221.1"/>
    </source>
</evidence>
<reference evidence="6" key="1">
    <citation type="journal article" date="2023" name="Front. Microbiol.">
        <title>Genomic-based phylogenetic and metabolic analyses of the genus Natronomonas, and description of Natronomonas aquatica sp. nov.</title>
        <authorList>
            <person name="Garcia-Roldan A."/>
            <person name="Duran-Viseras A."/>
            <person name="de la Haba R.R."/>
            <person name="Corral P."/>
            <person name="Sanchez-Porro C."/>
            <person name="Ventosa A."/>
        </authorList>
    </citation>
    <scope>NUCLEOTIDE SEQUENCE</scope>
    <source>
        <strain evidence="6">F2-12</strain>
    </source>
</reference>
<evidence type="ECO:0000256" key="1">
    <source>
        <dbReference type="ARBA" id="ARBA00023002"/>
    </source>
</evidence>
<dbReference type="EMBL" id="JAHLKM010000001">
    <property type="protein sequence ID" value="MCQ4332221.1"/>
    <property type="molecule type" value="Genomic_DNA"/>
</dbReference>
<feature type="domain" description="D-isomer specific 2-hydroxyacid dehydrogenase catalytic" evidence="4">
    <location>
        <begin position="20"/>
        <end position="309"/>
    </location>
</feature>
<protein>
    <submittedName>
        <fullName evidence="6">D-2-hydroxyacid dehydrogenase</fullName>
    </submittedName>
</protein>
<feature type="domain" description="D-isomer specific 2-hydroxyacid dehydrogenase NAD-binding" evidence="5">
    <location>
        <begin position="113"/>
        <end position="288"/>
    </location>
</feature>
<comment type="similarity">
    <text evidence="3">Belongs to the D-isomer specific 2-hydroxyacid dehydrogenase family.</text>
</comment>
<evidence type="ECO:0000256" key="3">
    <source>
        <dbReference type="RuleBase" id="RU003719"/>
    </source>
</evidence>
<dbReference type="SUPFAM" id="SSF52283">
    <property type="entry name" value="Formate/glycerate dehydrogenase catalytic domain-like"/>
    <property type="match status" value="1"/>
</dbReference>
<dbReference type="GO" id="GO:0051287">
    <property type="term" value="F:NAD binding"/>
    <property type="evidence" value="ECO:0007669"/>
    <property type="project" value="InterPro"/>
</dbReference>
<dbReference type="AlphaFoldDB" id="A0A9R1CR79"/>
<dbReference type="Proteomes" id="UP001139494">
    <property type="component" value="Unassembled WGS sequence"/>
</dbReference>
<dbReference type="CDD" id="cd05300">
    <property type="entry name" value="2-Hacid_dh_1"/>
    <property type="match status" value="1"/>
</dbReference>
<name>A0A9R1CR79_9EURY</name>
<dbReference type="Gene3D" id="3.40.50.720">
    <property type="entry name" value="NAD(P)-binding Rossmann-like Domain"/>
    <property type="match status" value="2"/>
</dbReference>
<dbReference type="PANTHER" id="PTHR43333">
    <property type="entry name" value="2-HACID_DH_C DOMAIN-CONTAINING PROTEIN"/>
    <property type="match status" value="1"/>
</dbReference>
<comment type="caution">
    <text evidence="6">The sequence shown here is derived from an EMBL/GenBank/DDBJ whole genome shotgun (WGS) entry which is preliminary data.</text>
</comment>
<dbReference type="InterPro" id="IPR036291">
    <property type="entry name" value="NAD(P)-bd_dom_sf"/>
</dbReference>